<protein>
    <submittedName>
        <fullName evidence="1">Uncharacterized protein</fullName>
    </submittedName>
</protein>
<organism evidence="1">
    <name type="scientific">uncultured Thermomicrobiales bacterium</name>
    <dbReference type="NCBI Taxonomy" id="1645740"/>
    <lineage>
        <taxon>Bacteria</taxon>
        <taxon>Pseudomonadati</taxon>
        <taxon>Thermomicrobiota</taxon>
        <taxon>Thermomicrobia</taxon>
        <taxon>Thermomicrobiales</taxon>
        <taxon>environmental samples</taxon>
    </lineage>
</organism>
<dbReference type="EMBL" id="CADCWI010000076">
    <property type="protein sequence ID" value="CAA9555838.1"/>
    <property type="molecule type" value="Genomic_DNA"/>
</dbReference>
<name>A0A6J4UR23_9BACT</name>
<evidence type="ECO:0000313" key="1">
    <source>
        <dbReference type="EMBL" id="CAA9555838.1"/>
    </source>
</evidence>
<reference evidence="1" key="1">
    <citation type="submission" date="2020-02" db="EMBL/GenBank/DDBJ databases">
        <authorList>
            <person name="Meier V. D."/>
        </authorList>
    </citation>
    <scope>NUCLEOTIDE SEQUENCE</scope>
    <source>
        <strain evidence="1">AVDCRST_MAG43</strain>
    </source>
</reference>
<sequence>MRGIAPDIGGTYSSVLTGAGTCEGQHGIMSAPSTVGVVDEWAMVP</sequence>
<accession>A0A6J4UR23</accession>
<dbReference type="AlphaFoldDB" id="A0A6J4UR23"/>
<gene>
    <name evidence="1" type="ORF">AVDCRST_MAG43-1457</name>
</gene>
<proteinExistence type="predicted"/>